<proteinExistence type="predicted"/>
<sequence>MILVLGQKLPMSWPLVKSVDHLTLATLIVTAKIICKADVRGNWLLDRQEVC</sequence>
<accession>A0A3L6SM71</accession>
<dbReference type="AlphaFoldDB" id="A0A3L6SM71"/>
<gene>
    <name evidence="1" type="ORF">C2845_PM07G38490</name>
</gene>
<name>A0A3L6SM71_PANMI</name>
<organism evidence="1 2">
    <name type="scientific">Panicum miliaceum</name>
    <name type="common">Proso millet</name>
    <name type="synonym">Broomcorn millet</name>
    <dbReference type="NCBI Taxonomy" id="4540"/>
    <lineage>
        <taxon>Eukaryota</taxon>
        <taxon>Viridiplantae</taxon>
        <taxon>Streptophyta</taxon>
        <taxon>Embryophyta</taxon>
        <taxon>Tracheophyta</taxon>
        <taxon>Spermatophyta</taxon>
        <taxon>Magnoliopsida</taxon>
        <taxon>Liliopsida</taxon>
        <taxon>Poales</taxon>
        <taxon>Poaceae</taxon>
        <taxon>PACMAD clade</taxon>
        <taxon>Panicoideae</taxon>
        <taxon>Panicodae</taxon>
        <taxon>Paniceae</taxon>
        <taxon>Panicinae</taxon>
        <taxon>Panicum</taxon>
        <taxon>Panicum sect. Panicum</taxon>
    </lineage>
</organism>
<comment type="caution">
    <text evidence="1">The sequence shown here is derived from an EMBL/GenBank/DDBJ whole genome shotgun (WGS) entry which is preliminary data.</text>
</comment>
<protein>
    <submittedName>
        <fullName evidence="1">Uncharacterized protein</fullName>
    </submittedName>
</protein>
<evidence type="ECO:0000313" key="1">
    <source>
        <dbReference type="EMBL" id="RLN23130.1"/>
    </source>
</evidence>
<dbReference type="EMBL" id="PQIB02000004">
    <property type="protein sequence ID" value="RLN23130.1"/>
    <property type="molecule type" value="Genomic_DNA"/>
</dbReference>
<evidence type="ECO:0000313" key="2">
    <source>
        <dbReference type="Proteomes" id="UP000275267"/>
    </source>
</evidence>
<dbReference type="Proteomes" id="UP000275267">
    <property type="component" value="Unassembled WGS sequence"/>
</dbReference>
<keyword evidence="2" id="KW-1185">Reference proteome</keyword>
<reference evidence="2" key="1">
    <citation type="journal article" date="2019" name="Nat. Commun.">
        <title>The genome of broomcorn millet.</title>
        <authorList>
            <person name="Zou C."/>
            <person name="Miki D."/>
            <person name="Li D."/>
            <person name="Tang Q."/>
            <person name="Xiao L."/>
            <person name="Rajput S."/>
            <person name="Deng P."/>
            <person name="Jia W."/>
            <person name="Huang R."/>
            <person name="Zhang M."/>
            <person name="Sun Y."/>
            <person name="Hu J."/>
            <person name="Fu X."/>
            <person name="Schnable P.S."/>
            <person name="Li F."/>
            <person name="Zhang H."/>
            <person name="Feng B."/>
            <person name="Zhu X."/>
            <person name="Liu R."/>
            <person name="Schnable J.C."/>
            <person name="Zhu J.-K."/>
            <person name="Zhang H."/>
        </authorList>
    </citation>
    <scope>NUCLEOTIDE SEQUENCE [LARGE SCALE GENOMIC DNA]</scope>
</reference>